<dbReference type="AlphaFoldDB" id="A0A9N9LXS1"/>
<evidence type="ECO:0000256" key="1">
    <source>
        <dbReference type="SAM" id="MobiDB-lite"/>
    </source>
</evidence>
<protein>
    <submittedName>
        <fullName evidence="2">Uncharacterized protein</fullName>
    </submittedName>
</protein>
<dbReference type="OrthoDB" id="10578331at2759"/>
<reference evidence="2" key="1">
    <citation type="submission" date="2021-07" db="EMBL/GenBank/DDBJ databases">
        <authorList>
            <person name="Durling M."/>
        </authorList>
    </citation>
    <scope>NUCLEOTIDE SEQUENCE</scope>
</reference>
<sequence length="59" mass="6740">MNEEMKRNKMVRSRSGSSKVRVPTTSKKRIRLTIIKGPSQAPLEEEDEPLLSATERLKT</sequence>
<dbReference type="EMBL" id="CAJVRM010000709">
    <property type="protein sequence ID" value="CAG8983044.1"/>
    <property type="molecule type" value="Genomic_DNA"/>
</dbReference>
<keyword evidence="3" id="KW-1185">Reference proteome</keyword>
<dbReference type="Proteomes" id="UP000701801">
    <property type="component" value="Unassembled WGS sequence"/>
</dbReference>
<feature type="compositionally biased region" description="Low complexity" evidence="1">
    <location>
        <begin position="13"/>
        <end position="22"/>
    </location>
</feature>
<evidence type="ECO:0000313" key="2">
    <source>
        <dbReference type="EMBL" id="CAG8983044.1"/>
    </source>
</evidence>
<name>A0A9N9LXS1_9HELO</name>
<comment type="caution">
    <text evidence="2">The sequence shown here is derived from an EMBL/GenBank/DDBJ whole genome shotgun (WGS) entry which is preliminary data.</text>
</comment>
<organism evidence="2 3">
    <name type="scientific">Hymenoscyphus albidus</name>
    <dbReference type="NCBI Taxonomy" id="595503"/>
    <lineage>
        <taxon>Eukaryota</taxon>
        <taxon>Fungi</taxon>
        <taxon>Dikarya</taxon>
        <taxon>Ascomycota</taxon>
        <taxon>Pezizomycotina</taxon>
        <taxon>Leotiomycetes</taxon>
        <taxon>Helotiales</taxon>
        <taxon>Helotiaceae</taxon>
        <taxon>Hymenoscyphus</taxon>
    </lineage>
</organism>
<feature type="region of interest" description="Disordered" evidence="1">
    <location>
        <begin position="1"/>
        <end position="59"/>
    </location>
</feature>
<gene>
    <name evidence="2" type="ORF">HYALB_00006072</name>
</gene>
<evidence type="ECO:0000313" key="3">
    <source>
        <dbReference type="Proteomes" id="UP000701801"/>
    </source>
</evidence>
<proteinExistence type="predicted"/>
<accession>A0A9N9LXS1</accession>